<comment type="caution">
    <text evidence="2">The sequence shown here is derived from an EMBL/GenBank/DDBJ whole genome shotgun (WGS) entry which is preliminary data.</text>
</comment>
<keyword evidence="3" id="KW-1185">Reference proteome</keyword>
<proteinExistence type="predicted"/>
<dbReference type="Proteomes" id="UP001299265">
    <property type="component" value="Unassembled WGS sequence"/>
</dbReference>
<dbReference type="RefSeq" id="WP_231063242.1">
    <property type="nucleotide sequence ID" value="NZ_JAJNOR010000008.1"/>
</dbReference>
<evidence type="ECO:0000313" key="2">
    <source>
        <dbReference type="EMBL" id="MCD2493387.1"/>
    </source>
</evidence>
<evidence type="ECO:0000313" key="3">
    <source>
        <dbReference type="Proteomes" id="UP001299265"/>
    </source>
</evidence>
<dbReference type="AlphaFoldDB" id="A0AAP2RJX5"/>
<evidence type="ECO:0000256" key="1">
    <source>
        <dbReference type="SAM" id="MobiDB-lite"/>
    </source>
</evidence>
<feature type="region of interest" description="Disordered" evidence="1">
    <location>
        <begin position="1"/>
        <end position="28"/>
    </location>
</feature>
<protein>
    <submittedName>
        <fullName evidence="2">Uncharacterized protein</fullName>
    </submittedName>
</protein>
<sequence>MRKKKQEERSGSIVRRAPQGRLQNLPGRRKVKTEFHAGFYWNLTWKNINLSMSVGKDRPEAAKILVTAASELPGWKRISSCLVNQA</sequence>
<accession>A0AAP2RJX5</accession>
<gene>
    <name evidence="2" type="ORF">LQE92_12255</name>
</gene>
<feature type="compositionally biased region" description="Basic and acidic residues" evidence="1">
    <location>
        <begin position="1"/>
        <end position="10"/>
    </location>
</feature>
<reference evidence="2 3" key="1">
    <citation type="submission" date="2021-11" db="EMBL/GenBank/DDBJ databases">
        <title>Lacrimispora sp. nov. NSJ-141 isolated from human feces.</title>
        <authorList>
            <person name="Abdugheni R."/>
        </authorList>
    </citation>
    <scope>NUCLEOTIDE SEQUENCE [LARGE SCALE GENOMIC DNA]</scope>
    <source>
        <strain evidence="2 3">NSJ-141</strain>
    </source>
</reference>
<dbReference type="EMBL" id="JAJNOR010000008">
    <property type="protein sequence ID" value="MCD2493387.1"/>
    <property type="molecule type" value="Genomic_DNA"/>
</dbReference>
<organism evidence="2 3">
    <name type="scientific">Lientehia hominis</name>
    <dbReference type="NCBI Taxonomy" id="2897778"/>
    <lineage>
        <taxon>Bacteria</taxon>
        <taxon>Bacillati</taxon>
        <taxon>Bacillota</taxon>
        <taxon>Clostridia</taxon>
        <taxon>Lachnospirales</taxon>
        <taxon>Lachnospiraceae</taxon>
        <taxon>Lientehia</taxon>
    </lineage>
</organism>
<name>A0AAP2RJX5_9FIRM</name>